<gene>
    <name evidence="2" type="ORF">M9Y10_041746</name>
</gene>
<dbReference type="EMBL" id="JAPFFF010000007">
    <property type="protein sequence ID" value="KAK8886284.1"/>
    <property type="molecule type" value="Genomic_DNA"/>
</dbReference>
<reference evidence="2 3" key="1">
    <citation type="submission" date="2024-04" db="EMBL/GenBank/DDBJ databases">
        <title>Tritrichomonas musculus Genome.</title>
        <authorList>
            <person name="Alves-Ferreira E."/>
            <person name="Grigg M."/>
            <person name="Lorenzi H."/>
            <person name="Galac M."/>
        </authorList>
    </citation>
    <scope>NUCLEOTIDE SEQUENCE [LARGE SCALE GENOMIC DNA]</scope>
    <source>
        <strain evidence="2 3">EAF2021</strain>
    </source>
</reference>
<keyword evidence="1" id="KW-0472">Membrane</keyword>
<protein>
    <submittedName>
        <fullName evidence="2">Uncharacterized protein</fullName>
    </submittedName>
</protein>
<organism evidence="2 3">
    <name type="scientific">Tritrichomonas musculus</name>
    <dbReference type="NCBI Taxonomy" id="1915356"/>
    <lineage>
        <taxon>Eukaryota</taxon>
        <taxon>Metamonada</taxon>
        <taxon>Parabasalia</taxon>
        <taxon>Tritrichomonadida</taxon>
        <taxon>Tritrichomonadidae</taxon>
        <taxon>Tritrichomonas</taxon>
    </lineage>
</organism>
<proteinExistence type="predicted"/>
<accession>A0ABR2K5F6</accession>
<evidence type="ECO:0000313" key="3">
    <source>
        <dbReference type="Proteomes" id="UP001470230"/>
    </source>
</evidence>
<keyword evidence="1" id="KW-1133">Transmembrane helix</keyword>
<evidence type="ECO:0000256" key="1">
    <source>
        <dbReference type="SAM" id="Phobius"/>
    </source>
</evidence>
<keyword evidence="3" id="KW-1185">Reference proteome</keyword>
<keyword evidence="1" id="KW-0812">Transmembrane</keyword>
<feature type="transmembrane region" description="Helical" evidence="1">
    <location>
        <begin position="1187"/>
        <end position="1211"/>
    </location>
</feature>
<comment type="caution">
    <text evidence="2">The sequence shown here is derived from an EMBL/GenBank/DDBJ whole genome shotgun (WGS) entry which is preliminary data.</text>
</comment>
<evidence type="ECO:0000313" key="2">
    <source>
        <dbReference type="EMBL" id="KAK8886284.1"/>
    </source>
</evidence>
<dbReference type="Proteomes" id="UP001470230">
    <property type="component" value="Unassembled WGS sequence"/>
</dbReference>
<name>A0ABR2K5F6_9EUKA</name>
<sequence length="1232" mass="136585">MFFLSLLIQALSEPFEETYEGDGYATLPASRSPATLTIKNGHALMMVEWPDAIIKISHSGLGTPKTLTHLDGYSLFTFNNAAIVEMTFKSTTSFYVVQCPQENSNQGAIQYFSNVRKNSYSSDGIAKDIYFSLFGIYDFSGSIKTSGLGSATIHYYDSSNKAQEARIGDAVSLKSIHFSSSLIRSMIGSLIYQLKLDATQSLNPTVVTYLDLQWEKVSENNNNYAGNNAYGGFKDKLITKAIKDIVPKEIKYEVSISSSLTTDYTLGYQFDDQKIQTLSLSAGTISFPKNAPFTFTLYVKSQYCNDFVKIKSADVNNFAEKTTMSISLNDVPDQCKYAKKTYYLKIKNGMSVSTGCQIVVIDENNRQTPLDSGEMYSNSAESYKPFSVTVYLFHSGYCQKLLGVVNAYESETNSIIYDNSIVPEVCLAYTVCIVPNLPDSYKLGYIDLSDDKNTDITPIGTSFIKRSNEEFEVQLYLIKSEKCASNFELNKVKAVRSISSCIQYSLSNVPDECKEQGVDTYSVCFDLTNIPNTYSIGYTTSLNPDADPILLDETPIEYSSEFSVTLYLLSGSNCEIGTYNAQINSNCVALTENDITSKCTPSQQTFYIKIENDIDASGYTLYVKKGEEYEEITKDSPYTDNQPNLFMVEIYIKSQKCTDYTLINSYQASLSESFVTSINDANIPEKCLDTTDYIVCIDLSEITDEYSFGYKVDYEESQEMHALKNGKNTITYNGQFTLSLYITKGPNCNDNQFYDVYTGRLEEDCSTISLSTIQNACKPNEDTSIEPGPVPKGKYYCICKGDDLCNDCTNGIESNDVTKVESMTTDPGEGVIIKVFANVSISSSVFTNDHNVEVNKLNVLTITNVENVDVSDTTKLKVGNHLNFDSGDNVIIEPKSSSLSVKLSTVDAGKPFTIQIPESFNEPLKLVVTNNNEKVKAPKIKVEGEGELNAYDYPFNNIEAVDTVKVIKGVILICSPQEDGEKCDAEEINDYKVLNVFSSFDQSLEKDTKIIFYLYTFSSSYLDIDINKLSGQELMIFAENTLLENGDKKLRVMSTTVLHSNNENVKLEGSSGSTIIDDDYANSFVVGYNDQLKVVQDEKITSSKPQITVQAQKKDSTIVFENKLDVQKSNFYLDTAQKDSKVTIYLGDNEQTDIYNFFGKSDDIDVNFEKGAPSKNSNPKGGLGTGGIIGIVVAVVVVVAAVIGVVVFLVIRKRKNDNKSSVGENEAGNDDI</sequence>